<dbReference type="InterPro" id="IPR050792">
    <property type="entry name" value="ADP-ribosylglycohydrolase"/>
</dbReference>
<dbReference type="Proteomes" id="UP001265746">
    <property type="component" value="Unassembled WGS sequence"/>
</dbReference>
<proteinExistence type="predicted"/>
<sequence>MASASIGSGITNDGENRIMGMMVGSAVADAAGIYTTNLTKDQAAQAYPERRILASVKADEVTHHFPDPHRAKYEDGDWSEATEMALCTLLYHTHGVARENLARRLRQLSFDGNRAYDMAPIDLGQPIKSIVESPYYLNDPEVAAKNAWVYSNKGANDTNGSNAPLLRIHPFAAIATRRNLYQSLKGANVNCRDTHVDSKCNLSVMMATALLRGLLRREVQTEQQIDPLLQRCKDHIDLMAFQKYPSLYTDNTKPTPIPFLRMNYGVGSRSELSRLLSAETLEELQLDDKRQSGEVWRCLAAGIFCLRTAMVRLEDASGQQREALRKTLFEQLITDLIFQGGDAQANATFAGALLGAYLGYDAIPEQWREGLSHKNFLMRKSKMLCLMTRAVEGGYNNEPDSKLYPARNELERREILTRTANRRAARLDMLRQRRRDAS</sequence>
<accession>A0AAD9SCM8</accession>
<keyword evidence="1" id="KW-0460">Magnesium</keyword>
<comment type="caution">
    <text evidence="2">The sequence shown here is derived from an EMBL/GenBank/DDBJ whole genome shotgun (WGS) entry which is preliminary data.</text>
</comment>
<reference evidence="2" key="1">
    <citation type="submission" date="2023-06" db="EMBL/GenBank/DDBJ databases">
        <authorList>
            <person name="Noh H."/>
        </authorList>
    </citation>
    <scope>NUCLEOTIDE SEQUENCE</scope>
    <source>
        <strain evidence="2">DUCC20226</strain>
    </source>
</reference>
<dbReference type="GO" id="GO:0046872">
    <property type="term" value="F:metal ion binding"/>
    <property type="evidence" value="ECO:0007669"/>
    <property type="project" value="UniProtKB-KW"/>
</dbReference>
<dbReference type="Pfam" id="PF03747">
    <property type="entry name" value="ADP_ribosyl_GH"/>
    <property type="match status" value="1"/>
</dbReference>
<name>A0AAD9SCM8_PHOAM</name>
<keyword evidence="3" id="KW-1185">Reference proteome</keyword>
<gene>
    <name evidence="2" type="ORF">N8I77_009442</name>
</gene>
<evidence type="ECO:0000313" key="2">
    <source>
        <dbReference type="EMBL" id="KAK2602948.1"/>
    </source>
</evidence>
<dbReference type="Gene3D" id="1.10.4080.10">
    <property type="entry name" value="ADP-ribosylation/Crystallin J1"/>
    <property type="match status" value="1"/>
</dbReference>
<dbReference type="PANTHER" id="PTHR16222:SF28">
    <property type="entry name" value="ADP-RIBOSYLGLYCOHYDROLASE"/>
    <property type="match status" value="1"/>
</dbReference>
<dbReference type="InterPro" id="IPR005502">
    <property type="entry name" value="Ribosyl_crysJ1"/>
</dbReference>
<dbReference type="InterPro" id="IPR036705">
    <property type="entry name" value="Ribosyl_crysJ1_sf"/>
</dbReference>
<dbReference type="AlphaFoldDB" id="A0AAD9SCM8"/>
<feature type="binding site" evidence="1">
    <location>
        <position position="79"/>
    </location>
    <ligand>
        <name>Mg(2+)</name>
        <dbReference type="ChEBI" id="CHEBI:18420"/>
        <label>1</label>
    </ligand>
</feature>
<evidence type="ECO:0000256" key="1">
    <source>
        <dbReference type="PIRSR" id="PIRSR605502-1"/>
    </source>
</evidence>
<dbReference type="SUPFAM" id="SSF101478">
    <property type="entry name" value="ADP-ribosylglycohydrolase"/>
    <property type="match status" value="1"/>
</dbReference>
<protein>
    <submittedName>
        <fullName evidence="2">Uncharacterized protein</fullName>
    </submittedName>
</protein>
<feature type="binding site" evidence="1">
    <location>
        <position position="342"/>
    </location>
    <ligand>
        <name>Mg(2+)</name>
        <dbReference type="ChEBI" id="CHEBI:18420"/>
        <label>1</label>
    </ligand>
</feature>
<dbReference type="PANTHER" id="PTHR16222">
    <property type="entry name" value="ADP-RIBOSYLGLYCOHYDROLASE"/>
    <property type="match status" value="1"/>
</dbReference>
<comment type="cofactor">
    <cofactor evidence="1">
        <name>Mg(2+)</name>
        <dbReference type="ChEBI" id="CHEBI:18420"/>
    </cofactor>
    <text evidence="1">Binds 2 magnesium ions per subunit.</text>
</comment>
<keyword evidence="1" id="KW-0479">Metal-binding</keyword>
<evidence type="ECO:0000313" key="3">
    <source>
        <dbReference type="Proteomes" id="UP001265746"/>
    </source>
</evidence>
<dbReference type="EMBL" id="JAUJFL010000005">
    <property type="protein sequence ID" value="KAK2602948.1"/>
    <property type="molecule type" value="Genomic_DNA"/>
</dbReference>
<organism evidence="2 3">
    <name type="scientific">Phomopsis amygdali</name>
    <name type="common">Fusicoccum amygdali</name>
    <dbReference type="NCBI Taxonomy" id="1214568"/>
    <lineage>
        <taxon>Eukaryota</taxon>
        <taxon>Fungi</taxon>
        <taxon>Dikarya</taxon>
        <taxon>Ascomycota</taxon>
        <taxon>Pezizomycotina</taxon>
        <taxon>Sordariomycetes</taxon>
        <taxon>Sordariomycetidae</taxon>
        <taxon>Diaporthales</taxon>
        <taxon>Diaporthaceae</taxon>
        <taxon>Diaporthe</taxon>
    </lineage>
</organism>